<evidence type="ECO:0000256" key="15">
    <source>
        <dbReference type="SAM" id="Phobius"/>
    </source>
</evidence>
<keyword evidence="6" id="KW-0967">Endosome</keyword>
<evidence type="ECO:0000256" key="6">
    <source>
        <dbReference type="ARBA" id="ARBA00022753"/>
    </source>
</evidence>
<keyword evidence="12" id="KW-0325">Glycoprotein</keyword>
<keyword evidence="13" id="KW-0458">Lysosome</keyword>
<evidence type="ECO:0000256" key="3">
    <source>
        <dbReference type="ARBA" id="ARBA00022448"/>
    </source>
</evidence>
<evidence type="ECO:0000256" key="1">
    <source>
        <dbReference type="ARBA" id="ARBA00004107"/>
    </source>
</evidence>
<feature type="transmembrane region" description="Helical" evidence="15">
    <location>
        <begin position="68"/>
        <end position="92"/>
    </location>
</feature>
<accession>A0A0B1S7U7</accession>
<evidence type="ECO:0000256" key="5">
    <source>
        <dbReference type="ARBA" id="ARBA00022723"/>
    </source>
</evidence>
<evidence type="ECO:0000256" key="10">
    <source>
        <dbReference type="ARBA" id="ARBA00023136"/>
    </source>
</evidence>
<evidence type="ECO:0000256" key="4">
    <source>
        <dbReference type="ARBA" id="ARBA00022692"/>
    </source>
</evidence>
<keyword evidence="11" id="KW-1015">Disulfide bond</keyword>
<keyword evidence="7" id="KW-0029">Amino-acid transport</keyword>
<evidence type="ECO:0000313" key="18">
    <source>
        <dbReference type="Proteomes" id="UP000053660"/>
    </source>
</evidence>
<evidence type="ECO:0000256" key="11">
    <source>
        <dbReference type="ARBA" id="ARBA00023157"/>
    </source>
</evidence>
<reference evidence="17 18" key="1">
    <citation type="submission" date="2014-03" db="EMBL/GenBank/DDBJ databases">
        <title>Draft genome of the hookworm Oesophagostomum dentatum.</title>
        <authorList>
            <person name="Mitreva M."/>
        </authorList>
    </citation>
    <scope>NUCLEOTIDE SEQUENCE [LARGE SCALE GENOMIC DNA]</scope>
    <source>
        <strain evidence="17 18">OD-Hann</strain>
    </source>
</reference>
<keyword evidence="10 15" id="KW-0472">Membrane</keyword>
<dbReference type="PANTHER" id="PTHR22950:SF244">
    <property type="entry name" value="NEUTRAL AMINO ACID TRANSPORTER 9"/>
    <property type="match status" value="1"/>
</dbReference>
<organism evidence="17 18">
    <name type="scientific">Oesophagostomum dentatum</name>
    <name type="common">Nodular worm</name>
    <dbReference type="NCBI Taxonomy" id="61180"/>
    <lineage>
        <taxon>Eukaryota</taxon>
        <taxon>Metazoa</taxon>
        <taxon>Ecdysozoa</taxon>
        <taxon>Nematoda</taxon>
        <taxon>Chromadorea</taxon>
        <taxon>Rhabditida</taxon>
        <taxon>Rhabditina</taxon>
        <taxon>Rhabditomorpha</taxon>
        <taxon>Strongyloidea</taxon>
        <taxon>Strongylidae</taxon>
        <taxon>Oesophagostomum</taxon>
    </lineage>
</organism>
<dbReference type="GO" id="GO:0015179">
    <property type="term" value="F:L-amino acid transmembrane transporter activity"/>
    <property type="evidence" value="ECO:0007669"/>
    <property type="project" value="TreeGrafter"/>
</dbReference>
<comment type="similarity">
    <text evidence="14">Belongs to the amino acid/polyamine transporter 2 family. SLC38A9 subfamily.</text>
</comment>
<dbReference type="Pfam" id="PF01490">
    <property type="entry name" value="Aa_trans"/>
    <property type="match status" value="1"/>
</dbReference>
<keyword evidence="8 15" id="KW-1133">Transmembrane helix</keyword>
<dbReference type="GO" id="GO:0046872">
    <property type="term" value="F:metal ion binding"/>
    <property type="evidence" value="ECO:0007669"/>
    <property type="project" value="UniProtKB-KW"/>
</dbReference>
<evidence type="ECO:0000256" key="12">
    <source>
        <dbReference type="ARBA" id="ARBA00023180"/>
    </source>
</evidence>
<proteinExistence type="inferred from homology"/>
<dbReference type="PANTHER" id="PTHR22950">
    <property type="entry name" value="AMINO ACID TRANSPORTER"/>
    <property type="match status" value="1"/>
</dbReference>
<dbReference type="GO" id="GO:0005765">
    <property type="term" value="C:lysosomal membrane"/>
    <property type="evidence" value="ECO:0007669"/>
    <property type="project" value="UniProtKB-SubCell"/>
</dbReference>
<evidence type="ECO:0000256" key="2">
    <source>
        <dbReference type="ARBA" id="ARBA00004155"/>
    </source>
</evidence>
<keyword evidence="18" id="KW-1185">Reference proteome</keyword>
<evidence type="ECO:0000256" key="14">
    <source>
        <dbReference type="ARBA" id="ARBA00038442"/>
    </source>
</evidence>
<name>A0A0B1S7U7_OESDE</name>
<feature type="domain" description="Amino acid transporter transmembrane" evidence="16">
    <location>
        <begin position="3"/>
        <end position="101"/>
    </location>
</feature>
<feature type="transmembrane region" description="Helical" evidence="15">
    <location>
        <begin position="27"/>
        <end position="48"/>
    </location>
</feature>
<sequence>MSYFIHNAILTILRNQRCPENNVRDLSIGYGLVAFSYIFVGFTFYASFPLPRSCIQDNLLNNFSASYPFSAVARVLILFQLLTILPLVLFFIRSQISCAVFKAPYPG</sequence>
<dbReference type="Proteomes" id="UP000053660">
    <property type="component" value="Unassembled WGS sequence"/>
</dbReference>
<keyword evidence="5" id="KW-0479">Metal-binding</keyword>
<comment type="subcellular location">
    <subcellularLocation>
        <location evidence="1">Late endosome membrane</location>
        <topology evidence="1">Multi-pass membrane protein</topology>
    </subcellularLocation>
    <subcellularLocation>
        <location evidence="2">Lysosome membrane</location>
        <topology evidence="2">Multi-pass membrane protein</topology>
    </subcellularLocation>
</comment>
<dbReference type="InterPro" id="IPR013057">
    <property type="entry name" value="AA_transpt_TM"/>
</dbReference>
<keyword evidence="9" id="KW-0915">Sodium</keyword>
<evidence type="ECO:0000259" key="16">
    <source>
        <dbReference type="Pfam" id="PF01490"/>
    </source>
</evidence>
<dbReference type="OrthoDB" id="294730at2759"/>
<gene>
    <name evidence="17" type="ORF">OESDEN_21067</name>
</gene>
<evidence type="ECO:0000256" key="9">
    <source>
        <dbReference type="ARBA" id="ARBA00023053"/>
    </source>
</evidence>
<keyword evidence="3" id="KW-0813">Transport</keyword>
<evidence type="ECO:0000256" key="7">
    <source>
        <dbReference type="ARBA" id="ARBA00022970"/>
    </source>
</evidence>
<evidence type="ECO:0000256" key="8">
    <source>
        <dbReference type="ARBA" id="ARBA00022989"/>
    </source>
</evidence>
<keyword evidence="4 15" id="KW-0812">Transmembrane</keyword>
<evidence type="ECO:0000256" key="13">
    <source>
        <dbReference type="ARBA" id="ARBA00023228"/>
    </source>
</evidence>
<dbReference type="AlphaFoldDB" id="A0A0B1S7U7"/>
<evidence type="ECO:0000313" key="17">
    <source>
        <dbReference type="EMBL" id="KHJ79290.1"/>
    </source>
</evidence>
<dbReference type="GO" id="GO:0031902">
    <property type="term" value="C:late endosome membrane"/>
    <property type="evidence" value="ECO:0007669"/>
    <property type="project" value="UniProtKB-SubCell"/>
</dbReference>
<protein>
    <recommendedName>
        <fullName evidence="16">Amino acid transporter transmembrane domain-containing protein</fullName>
    </recommendedName>
</protein>
<dbReference type="EMBL" id="KN605803">
    <property type="protein sequence ID" value="KHJ79290.1"/>
    <property type="molecule type" value="Genomic_DNA"/>
</dbReference>